<dbReference type="Proteomes" id="UP000266673">
    <property type="component" value="Unassembled WGS sequence"/>
</dbReference>
<name>A0A397VE90_9GLOM</name>
<reference evidence="2 3" key="1">
    <citation type="submission" date="2018-06" db="EMBL/GenBank/DDBJ databases">
        <title>Comparative genomics reveals the genomic features of Rhizophagus irregularis, R. cerebriforme, R. diaphanum and Gigaspora rosea, and their symbiotic lifestyle signature.</title>
        <authorList>
            <person name="Morin E."/>
            <person name="San Clemente H."/>
            <person name="Chen E.C.H."/>
            <person name="De La Providencia I."/>
            <person name="Hainaut M."/>
            <person name="Kuo A."/>
            <person name="Kohler A."/>
            <person name="Murat C."/>
            <person name="Tang N."/>
            <person name="Roy S."/>
            <person name="Loubradou J."/>
            <person name="Henrissat B."/>
            <person name="Grigoriev I.V."/>
            <person name="Corradi N."/>
            <person name="Roux C."/>
            <person name="Martin F.M."/>
        </authorList>
    </citation>
    <scope>NUCLEOTIDE SEQUENCE [LARGE SCALE GENOMIC DNA]</scope>
    <source>
        <strain evidence="2 3">DAOM 194757</strain>
    </source>
</reference>
<keyword evidence="3" id="KW-1185">Reference proteome</keyword>
<evidence type="ECO:0000259" key="1">
    <source>
        <dbReference type="Pfam" id="PF12937"/>
    </source>
</evidence>
<dbReference type="InterPro" id="IPR001611">
    <property type="entry name" value="Leu-rich_rpt"/>
</dbReference>
<dbReference type="SUPFAM" id="SSF52047">
    <property type="entry name" value="RNI-like"/>
    <property type="match status" value="1"/>
</dbReference>
<comment type="caution">
    <text evidence="2">The sequence shown here is derived from an EMBL/GenBank/DDBJ whole genome shotgun (WGS) entry which is preliminary data.</text>
</comment>
<dbReference type="Pfam" id="PF13516">
    <property type="entry name" value="LRR_6"/>
    <property type="match status" value="5"/>
</dbReference>
<protein>
    <recommendedName>
        <fullName evidence="1">F-box domain-containing protein</fullName>
    </recommendedName>
</protein>
<feature type="domain" description="F-box" evidence="1">
    <location>
        <begin position="3"/>
        <end position="49"/>
    </location>
</feature>
<dbReference type="Pfam" id="PF12937">
    <property type="entry name" value="F-box-like"/>
    <property type="match status" value="1"/>
</dbReference>
<evidence type="ECO:0000313" key="2">
    <source>
        <dbReference type="EMBL" id="RIB19279.1"/>
    </source>
</evidence>
<dbReference type="SMART" id="SM00368">
    <property type="entry name" value="LRR_RI"/>
    <property type="match status" value="5"/>
</dbReference>
<gene>
    <name evidence="2" type="ORF">C2G38_2182316</name>
</gene>
<proteinExistence type="predicted"/>
<dbReference type="EMBL" id="QKWP01000484">
    <property type="protein sequence ID" value="RIB19279.1"/>
    <property type="molecule type" value="Genomic_DNA"/>
</dbReference>
<dbReference type="PANTHER" id="PTHR24114">
    <property type="entry name" value="LEUCINE RICH REPEAT FAMILY PROTEIN"/>
    <property type="match status" value="1"/>
</dbReference>
<dbReference type="AlphaFoldDB" id="A0A397VE90"/>
<dbReference type="InterPro" id="IPR032675">
    <property type="entry name" value="LRR_dom_sf"/>
</dbReference>
<accession>A0A397VE90</accession>
<dbReference type="InterPro" id="IPR001810">
    <property type="entry name" value="F-box_dom"/>
</dbReference>
<dbReference type="PANTHER" id="PTHR24114:SF2">
    <property type="entry name" value="F-BOX DOMAIN-CONTAINING PROTEIN-RELATED"/>
    <property type="match status" value="1"/>
</dbReference>
<dbReference type="CDD" id="cd09917">
    <property type="entry name" value="F-box_SF"/>
    <property type="match status" value="1"/>
</dbReference>
<dbReference type="OrthoDB" id="2306823at2759"/>
<sequence length="421" mass="47911">MITLPLECFLMIFFILYDNFLYNDLFSCALVNRLWCRIIVPILWRDPSFHFVDPRLIRTFLLTLNVEEQTLLIPFNISLPSRPKPLFDYTSYITSIDSWLYYEEVSNWLNHERHHRGFELENAVRCSLIAMILRTSKYLKHIYINELICNQLIFENLYEQTNVTSVNFDFKNNIDDDIKSKSIDQLIKFLNRIPNLTSLEFSKIGPKGTKTLLKALYEYTVLNSLCLYDNSIGIEEAKILEKFLYKNTTLTLLNLSYNNLGSEGGKILARGICKNTSLISLNLCMNNLGSEGGKALADIICKNTTLVFLDLSSNNLGSEGGKVLADAIYKNTTLVSLNLYNNKLGTEGGKALANALYKNTSLKDLNLDYNDIGPEGGKAFADALCKNITLTSLDIEANNINFKICSNNQRLVIRQENKTET</sequence>
<dbReference type="InterPro" id="IPR052394">
    <property type="entry name" value="LRR-containing"/>
</dbReference>
<organism evidence="2 3">
    <name type="scientific">Gigaspora rosea</name>
    <dbReference type="NCBI Taxonomy" id="44941"/>
    <lineage>
        <taxon>Eukaryota</taxon>
        <taxon>Fungi</taxon>
        <taxon>Fungi incertae sedis</taxon>
        <taxon>Mucoromycota</taxon>
        <taxon>Glomeromycotina</taxon>
        <taxon>Glomeromycetes</taxon>
        <taxon>Diversisporales</taxon>
        <taxon>Gigasporaceae</taxon>
        <taxon>Gigaspora</taxon>
    </lineage>
</organism>
<evidence type="ECO:0000313" key="3">
    <source>
        <dbReference type="Proteomes" id="UP000266673"/>
    </source>
</evidence>
<dbReference type="Gene3D" id="3.80.10.10">
    <property type="entry name" value="Ribonuclease Inhibitor"/>
    <property type="match status" value="2"/>
</dbReference>